<dbReference type="InterPro" id="IPR008250">
    <property type="entry name" value="ATPase_P-typ_transduc_dom_A_sf"/>
</dbReference>
<feature type="transmembrane region" description="Helical" evidence="15">
    <location>
        <begin position="154"/>
        <end position="176"/>
    </location>
</feature>
<dbReference type="PANTHER" id="PTHR43520">
    <property type="entry name" value="ATP7, ISOFORM B"/>
    <property type="match status" value="1"/>
</dbReference>
<dbReference type="PROSITE" id="PS00154">
    <property type="entry name" value="ATPASE_E1_E2"/>
    <property type="match status" value="1"/>
</dbReference>
<feature type="transmembrane region" description="Helical" evidence="15">
    <location>
        <begin position="122"/>
        <end position="142"/>
    </location>
</feature>
<dbReference type="SUPFAM" id="SSF56784">
    <property type="entry name" value="HAD-like"/>
    <property type="match status" value="1"/>
</dbReference>
<keyword evidence="5" id="KW-0597">Phosphoprotein</keyword>
<keyword evidence="10" id="KW-0460">Magnesium</keyword>
<feature type="transmembrane region" description="Helical" evidence="15">
    <location>
        <begin position="397"/>
        <end position="421"/>
    </location>
</feature>
<evidence type="ECO:0000256" key="3">
    <source>
        <dbReference type="ARBA" id="ARBA00022448"/>
    </source>
</evidence>
<dbReference type="GO" id="GO:0055070">
    <property type="term" value="P:copper ion homeostasis"/>
    <property type="evidence" value="ECO:0007669"/>
    <property type="project" value="TreeGrafter"/>
</dbReference>
<dbReference type="EMBL" id="FMXM01000037">
    <property type="protein sequence ID" value="SDA99001.1"/>
    <property type="molecule type" value="Genomic_DNA"/>
</dbReference>
<dbReference type="PROSITE" id="PS01047">
    <property type="entry name" value="HMA_1"/>
    <property type="match status" value="1"/>
</dbReference>
<protein>
    <submittedName>
        <fullName evidence="17">Cu2+-exporting ATPase</fullName>
    </submittedName>
</protein>
<dbReference type="RefSeq" id="WP_091586329.1">
    <property type="nucleotide sequence ID" value="NZ_FMXM01000037.1"/>
</dbReference>
<keyword evidence="3" id="KW-0813">Transport</keyword>
<feature type="transmembrane region" description="Helical" evidence="15">
    <location>
        <begin position="188"/>
        <end position="206"/>
    </location>
</feature>
<dbReference type="Gene3D" id="3.40.1110.10">
    <property type="entry name" value="Calcium-transporting ATPase, cytoplasmic domain N"/>
    <property type="match status" value="1"/>
</dbReference>
<dbReference type="InterPro" id="IPR018303">
    <property type="entry name" value="ATPase_P-typ_P_site"/>
</dbReference>
<dbReference type="InterPro" id="IPR036163">
    <property type="entry name" value="HMA_dom_sf"/>
</dbReference>
<comment type="subcellular location">
    <subcellularLocation>
        <location evidence="1">Cell membrane</location>
        <topology evidence="1">Multi-pass membrane protein</topology>
    </subcellularLocation>
</comment>
<dbReference type="PROSITE" id="PS50846">
    <property type="entry name" value="HMA_2"/>
    <property type="match status" value="1"/>
</dbReference>
<dbReference type="Pfam" id="PF00702">
    <property type="entry name" value="Hydrolase"/>
    <property type="match status" value="1"/>
</dbReference>
<dbReference type="GO" id="GO:0043682">
    <property type="term" value="F:P-type divalent copper transporter activity"/>
    <property type="evidence" value="ECO:0007669"/>
    <property type="project" value="TreeGrafter"/>
</dbReference>
<reference evidence="17 18" key="1">
    <citation type="submission" date="2016-10" db="EMBL/GenBank/DDBJ databases">
        <authorList>
            <person name="de Groot N.N."/>
        </authorList>
    </citation>
    <scope>NUCLEOTIDE SEQUENCE [LARGE SCALE GENOMIC DNA]</scope>
    <source>
        <strain evidence="17 18">CGMCC 1.12097</strain>
    </source>
</reference>
<dbReference type="PRINTS" id="PR00119">
    <property type="entry name" value="CATATPASE"/>
</dbReference>
<evidence type="ECO:0000256" key="1">
    <source>
        <dbReference type="ARBA" id="ARBA00004651"/>
    </source>
</evidence>
<evidence type="ECO:0000256" key="13">
    <source>
        <dbReference type="ARBA" id="ARBA00023065"/>
    </source>
</evidence>
<feature type="domain" description="HMA" evidence="16">
    <location>
        <begin position="39"/>
        <end position="103"/>
    </location>
</feature>
<evidence type="ECO:0000256" key="2">
    <source>
        <dbReference type="ARBA" id="ARBA00006024"/>
    </source>
</evidence>
<dbReference type="InterPro" id="IPR036412">
    <property type="entry name" value="HAD-like_sf"/>
</dbReference>
<dbReference type="SUPFAM" id="SSF55008">
    <property type="entry name" value="HMA, heavy metal-associated domain"/>
    <property type="match status" value="1"/>
</dbReference>
<accession>A0A1G5ZW14</accession>
<evidence type="ECO:0000256" key="12">
    <source>
        <dbReference type="ARBA" id="ARBA00022989"/>
    </source>
</evidence>
<dbReference type="Gene3D" id="3.40.50.1000">
    <property type="entry name" value="HAD superfamily/HAD-like"/>
    <property type="match status" value="1"/>
</dbReference>
<dbReference type="STRING" id="1165689.SAMN02927914_06420"/>
<evidence type="ECO:0000313" key="17">
    <source>
        <dbReference type="EMBL" id="SDA99001.1"/>
    </source>
</evidence>
<dbReference type="NCBIfam" id="TIGR01512">
    <property type="entry name" value="ATPase-IB2_Cd"/>
    <property type="match status" value="1"/>
</dbReference>
<keyword evidence="9 15" id="KW-0067">ATP-binding</keyword>
<evidence type="ECO:0000256" key="15">
    <source>
        <dbReference type="RuleBase" id="RU362081"/>
    </source>
</evidence>
<evidence type="ECO:0000256" key="8">
    <source>
        <dbReference type="ARBA" id="ARBA00022741"/>
    </source>
</evidence>
<name>A0A1G5ZW14_9HYPH</name>
<dbReference type="Proteomes" id="UP000198588">
    <property type="component" value="Unassembled WGS sequence"/>
</dbReference>
<dbReference type="SUPFAM" id="SSF81665">
    <property type="entry name" value="Calcium ATPase, transmembrane domain M"/>
    <property type="match status" value="1"/>
</dbReference>
<feature type="transmembrane region" description="Helical" evidence="15">
    <location>
        <begin position="212"/>
        <end position="230"/>
    </location>
</feature>
<dbReference type="InterPro" id="IPR023214">
    <property type="entry name" value="HAD_sf"/>
</dbReference>
<evidence type="ECO:0000256" key="4">
    <source>
        <dbReference type="ARBA" id="ARBA00022475"/>
    </source>
</evidence>
<proteinExistence type="inferred from homology"/>
<dbReference type="Gene3D" id="2.70.150.10">
    <property type="entry name" value="Calcium-transporting ATPase, cytoplasmic transduction domain A"/>
    <property type="match status" value="1"/>
</dbReference>
<keyword evidence="12 15" id="KW-1133">Transmembrane helix</keyword>
<dbReference type="AlphaFoldDB" id="A0A1G5ZW14"/>
<dbReference type="InterPro" id="IPR023298">
    <property type="entry name" value="ATPase_P-typ_TM_dom_sf"/>
</dbReference>
<sequence length="762" mass="79905">MSCCAPGAEMALDLDSGTSVLPSSQEIKLASRSLGDGLSQTDLSVPTVHCAACIQAIETALGKLDRVESARVNLSTKRVSVQWRGDDVPPLVAALGRLGYQAHLFAPEVDEEDKTLSELIRAVAVAGFAAGNIMLLSVSVWSGAEGPTRDLFHWVSALIAIPALAFAGGIFFRSAWNALRHGRMNMDVPIAVGVSLAYAMSLYETINHGDHAYFDASVSLLFFLLIGRTLDHVMRERARTAVKGLSQLAARGAMVVRGDGARDYLPIGEIEPGMQLLIAAGERIPVDGKIIRGSSDLDCSLVSGESTPRTAAPGESVQAGVLNLTGPLTVQATAAAKDSFLAEMVRLMEAAEGGRAHYRRIADRVSALYAPVVHLTAFVTFLGWMAATGDWHRAMTIAIAVLIITCPCALGLAVPIVQVVAARRLFENGIMVKDGSAMERLAAIDTAVFDKTGTLTLGQPRLINASSIDPAMLAIAADMAAHSRHPYSKAIAGFAGLAGRPKLESVSEHPGFGIEASAAGSTWRLGRRGWAGWKARTGGEGRHGHGGTVLTKDGIIVATFDFEDALRADARAAILELRDAGVSVEMLSGDTAGACGKVAEILNIDSFVPALLPSGKVEHIETLAKAEHKVLMVGDGLNDTPALSAAHVSIAPATAADIGRSAADFVFLRESLLAVPLAVDISRKAGSLIRQNIAIAIVYNAVAVPIAILGHVTPLIAAIAMSASSLLVIGNALRLQGFVASAPAQDARRDRRARVDQLAQSS</sequence>
<evidence type="ECO:0000256" key="14">
    <source>
        <dbReference type="ARBA" id="ARBA00023136"/>
    </source>
</evidence>
<evidence type="ECO:0000256" key="9">
    <source>
        <dbReference type="ARBA" id="ARBA00022840"/>
    </source>
</evidence>
<keyword evidence="6 15" id="KW-0812">Transmembrane</keyword>
<dbReference type="NCBIfam" id="TIGR01525">
    <property type="entry name" value="ATPase-IB_hvy"/>
    <property type="match status" value="1"/>
</dbReference>
<evidence type="ECO:0000256" key="5">
    <source>
        <dbReference type="ARBA" id="ARBA00022553"/>
    </source>
</evidence>
<dbReference type="NCBIfam" id="TIGR01494">
    <property type="entry name" value="ATPase_P-type"/>
    <property type="match status" value="2"/>
</dbReference>
<dbReference type="OrthoDB" id="391538at2"/>
<dbReference type="SUPFAM" id="SSF81653">
    <property type="entry name" value="Calcium ATPase, transduction domain A"/>
    <property type="match status" value="1"/>
</dbReference>
<evidence type="ECO:0000313" key="18">
    <source>
        <dbReference type="Proteomes" id="UP000198588"/>
    </source>
</evidence>
<evidence type="ECO:0000256" key="11">
    <source>
        <dbReference type="ARBA" id="ARBA00022967"/>
    </source>
</evidence>
<evidence type="ECO:0000259" key="16">
    <source>
        <dbReference type="PROSITE" id="PS50846"/>
    </source>
</evidence>
<dbReference type="GO" id="GO:0016887">
    <property type="term" value="F:ATP hydrolysis activity"/>
    <property type="evidence" value="ECO:0007669"/>
    <property type="project" value="InterPro"/>
</dbReference>
<gene>
    <name evidence="17" type="ORF">SAMN02927914_06420</name>
</gene>
<dbReference type="NCBIfam" id="TIGR01511">
    <property type="entry name" value="ATPase-IB1_Cu"/>
    <property type="match status" value="1"/>
</dbReference>
<dbReference type="InterPro" id="IPR027256">
    <property type="entry name" value="P-typ_ATPase_IB"/>
</dbReference>
<dbReference type="GO" id="GO:0005524">
    <property type="term" value="F:ATP binding"/>
    <property type="evidence" value="ECO:0007669"/>
    <property type="project" value="UniProtKB-UniRule"/>
</dbReference>
<dbReference type="InterPro" id="IPR059000">
    <property type="entry name" value="ATPase_P-type_domA"/>
</dbReference>
<dbReference type="Pfam" id="PF00403">
    <property type="entry name" value="HMA"/>
    <property type="match status" value="1"/>
</dbReference>
<feature type="transmembrane region" description="Helical" evidence="15">
    <location>
        <begin position="692"/>
        <end position="709"/>
    </location>
</feature>
<feature type="transmembrane region" description="Helical" evidence="15">
    <location>
        <begin position="365"/>
        <end position="385"/>
    </location>
</feature>
<keyword evidence="4 15" id="KW-1003">Cell membrane</keyword>
<evidence type="ECO:0000256" key="6">
    <source>
        <dbReference type="ARBA" id="ARBA00022692"/>
    </source>
</evidence>
<keyword evidence="7 15" id="KW-0479">Metal-binding</keyword>
<evidence type="ECO:0000256" key="10">
    <source>
        <dbReference type="ARBA" id="ARBA00022842"/>
    </source>
</evidence>
<dbReference type="GO" id="GO:0005886">
    <property type="term" value="C:plasma membrane"/>
    <property type="evidence" value="ECO:0007669"/>
    <property type="project" value="UniProtKB-SubCell"/>
</dbReference>
<dbReference type="InterPro" id="IPR023299">
    <property type="entry name" value="ATPase_P-typ_cyto_dom_N"/>
</dbReference>
<dbReference type="PANTHER" id="PTHR43520:SF5">
    <property type="entry name" value="CATION-TRANSPORTING P-TYPE ATPASE-RELATED"/>
    <property type="match status" value="1"/>
</dbReference>
<dbReference type="InterPro" id="IPR006121">
    <property type="entry name" value="HMA_dom"/>
</dbReference>
<keyword evidence="11" id="KW-1278">Translocase</keyword>
<comment type="similarity">
    <text evidence="2 15">Belongs to the cation transport ATPase (P-type) (TC 3.A.3) family. Type IB subfamily.</text>
</comment>
<dbReference type="InterPro" id="IPR017969">
    <property type="entry name" value="Heavy-metal-associated_CS"/>
</dbReference>
<organism evidence="17 18">
    <name type="scientific">Mesorhizobium qingshengii</name>
    <dbReference type="NCBI Taxonomy" id="1165689"/>
    <lineage>
        <taxon>Bacteria</taxon>
        <taxon>Pseudomonadati</taxon>
        <taxon>Pseudomonadota</taxon>
        <taxon>Alphaproteobacteria</taxon>
        <taxon>Hyphomicrobiales</taxon>
        <taxon>Phyllobacteriaceae</taxon>
        <taxon>Mesorhizobium</taxon>
    </lineage>
</organism>
<keyword evidence="8 15" id="KW-0547">Nucleotide-binding</keyword>
<dbReference type="CDD" id="cd00371">
    <property type="entry name" value="HMA"/>
    <property type="match status" value="1"/>
</dbReference>
<keyword evidence="14 15" id="KW-0472">Membrane</keyword>
<dbReference type="Pfam" id="PF00122">
    <property type="entry name" value="E1-E2_ATPase"/>
    <property type="match status" value="1"/>
</dbReference>
<dbReference type="Gene3D" id="3.30.70.100">
    <property type="match status" value="1"/>
</dbReference>
<evidence type="ECO:0000256" key="7">
    <source>
        <dbReference type="ARBA" id="ARBA00022723"/>
    </source>
</evidence>
<keyword evidence="13" id="KW-0406">Ion transport</keyword>
<dbReference type="GO" id="GO:0005507">
    <property type="term" value="F:copper ion binding"/>
    <property type="evidence" value="ECO:0007669"/>
    <property type="project" value="TreeGrafter"/>
</dbReference>
<dbReference type="InterPro" id="IPR001757">
    <property type="entry name" value="P_typ_ATPase"/>
</dbReference>